<organism evidence="1 2">
    <name type="scientific">Streptomyces lunaelactis</name>
    <dbReference type="NCBI Taxonomy" id="1535768"/>
    <lineage>
        <taxon>Bacteria</taxon>
        <taxon>Bacillati</taxon>
        <taxon>Actinomycetota</taxon>
        <taxon>Actinomycetes</taxon>
        <taxon>Kitasatosporales</taxon>
        <taxon>Streptomycetaceae</taxon>
        <taxon>Streptomyces</taxon>
    </lineage>
</organism>
<accession>A0A2R4T9V6</accession>
<sequence>MTVRCRTRGGGAVMGSVGERLSSARVRAFIGREEELGRFGEALTGDPQAPFVFYAFGPGGIGKSTLVRRLADQVRSAGRLPVELDGRFVSRDPADFERAAAPFLDVPGTVLFVDSFEHCQWLESWLWQHFLPRAADGALAVLAGRLAPQAQWSADPAWSGVLHVTELKPFVDEQARSLLAAARLRPELRDRVLRFAGGNPLALSLAAAAGAGSAGWNKEEIWAPSADVLRTLLAGLIGEVPTAAHRRALEVAAQAHSTSEELLSSVLPEEDAHLLFSWLRDLPFMESTHRGLHPHDAARETLAADLRWRAPHAFVTMRQRLAEEYLRILREAPEERVWTVTDELFYLFKEVETLARLRTWSREDEVHDRPLQPGDIDVVLRMAEQTEGPASADLVRYWAQRQPQAFSVYRLVSTGRIVAFTARLVLPAPPDPQDLATDPVVAAAWEHTDATAPVSPGEHIGISRFSIYPERYQVPSRVIDLSSSRAQAEAARARRRAYGFAVYQDADAWAVRVKGTLADTGARPRVGEHTYGLFSVDWRQVPVETWLRRFISATDVPAESGPSGISRTTFDQAVREALAHWRDAGAFTACALLRARLAADFDDPVKELRALLRQAVDDLARDPRGVRAREALTAGYFSGAPTQEAAARRLGLPYGTYRRHLRQGLDLLCEALWQWELHGPDDDHGRTVPTYT</sequence>
<dbReference type="KEGG" id="slk:SLUN_30560"/>
<dbReference type="AlphaFoldDB" id="A0A2R4T9V6"/>
<dbReference type="Proteomes" id="UP000244201">
    <property type="component" value="Chromosome"/>
</dbReference>
<evidence type="ECO:0000313" key="2">
    <source>
        <dbReference type="Proteomes" id="UP000244201"/>
    </source>
</evidence>
<keyword evidence="1" id="KW-0547">Nucleotide-binding</keyword>
<dbReference type="InterPro" id="IPR036388">
    <property type="entry name" value="WH-like_DNA-bd_sf"/>
</dbReference>
<dbReference type="SUPFAM" id="SSF52540">
    <property type="entry name" value="P-loop containing nucleoside triphosphate hydrolases"/>
    <property type="match status" value="1"/>
</dbReference>
<dbReference type="InterPro" id="IPR027417">
    <property type="entry name" value="P-loop_NTPase"/>
</dbReference>
<name>A0A2R4T9V6_9ACTN</name>
<dbReference type="Gene3D" id="3.40.50.300">
    <property type="entry name" value="P-loop containing nucleotide triphosphate hydrolases"/>
    <property type="match status" value="1"/>
</dbReference>
<dbReference type="GO" id="GO:0005524">
    <property type="term" value="F:ATP binding"/>
    <property type="evidence" value="ECO:0007669"/>
    <property type="project" value="UniProtKB-KW"/>
</dbReference>
<evidence type="ECO:0000313" key="1">
    <source>
        <dbReference type="EMBL" id="AVZ75902.1"/>
    </source>
</evidence>
<dbReference type="Gene3D" id="1.10.10.10">
    <property type="entry name" value="Winged helix-like DNA-binding domain superfamily/Winged helix DNA-binding domain"/>
    <property type="match status" value="1"/>
</dbReference>
<keyword evidence="1" id="KW-0067">ATP-binding</keyword>
<dbReference type="OrthoDB" id="5167319at2"/>
<gene>
    <name evidence="1" type="ORF">SLUN_30560</name>
</gene>
<proteinExistence type="predicted"/>
<protein>
    <submittedName>
        <fullName evidence="1">ATP-binding protein</fullName>
    </submittedName>
</protein>
<reference evidence="1 2" key="1">
    <citation type="submission" date="2018-01" db="EMBL/GenBank/DDBJ databases">
        <title>Complete genome sequence of Streptomyces lunaelactis MM109T, a Ferroverdin A producer isolated from cave moonmilk deposits.</title>
        <authorList>
            <person name="Naome A."/>
            <person name="Martinet L."/>
            <person name="Maciejewska M."/>
            <person name="Anderssen S."/>
            <person name="Adam D."/>
            <person name="Tenconi E."/>
            <person name="Deflandre B."/>
            <person name="Arguelles-Arias A."/>
            <person name="Calusinska M."/>
            <person name="Copieters W."/>
            <person name="Karim L."/>
            <person name="Hanikenne M."/>
            <person name="Baurain D."/>
            <person name="van Wezel G."/>
            <person name="Smargiasso N."/>
            <person name="de Pauw E."/>
            <person name="Delfosse P."/>
            <person name="Rigali S."/>
        </authorList>
    </citation>
    <scope>NUCLEOTIDE SEQUENCE [LARGE SCALE GENOMIC DNA]</scope>
    <source>
        <strain evidence="1 2">MM109</strain>
    </source>
</reference>
<keyword evidence="2" id="KW-1185">Reference proteome</keyword>
<dbReference type="EMBL" id="CP026304">
    <property type="protein sequence ID" value="AVZ75902.1"/>
    <property type="molecule type" value="Genomic_DNA"/>
</dbReference>